<dbReference type="OrthoDB" id="298012at2759"/>
<accession>A0A2P7ZD34</accession>
<evidence type="ECO:0000259" key="5">
    <source>
        <dbReference type="Pfam" id="PF02826"/>
    </source>
</evidence>
<feature type="domain" description="D-isomer specific 2-hydroxyacid dehydrogenase NAD-binding" evidence="5">
    <location>
        <begin position="31"/>
        <end position="175"/>
    </location>
</feature>
<dbReference type="EMBL" id="NHZQ01000236">
    <property type="protein sequence ID" value="PSK46147.1"/>
    <property type="molecule type" value="Genomic_DNA"/>
</dbReference>
<dbReference type="InterPro" id="IPR006140">
    <property type="entry name" value="D-isomer_DH_NAD-bd"/>
</dbReference>
<dbReference type="SUPFAM" id="SSF51735">
    <property type="entry name" value="NAD(P)-binding Rossmann-fold domains"/>
    <property type="match status" value="1"/>
</dbReference>
<evidence type="ECO:0000256" key="4">
    <source>
        <dbReference type="SAM" id="MobiDB-lite"/>
    </source>
</evidence>
<dbReference type="Gene3D" id="3.40.50.720">
    <property type="entry name" value="NAD(P)-binding Rossmann-like Domain"/>
    <property type="match status" value="2"/>
</dbReference>
<protein>
    <submittedName>
        <fullName evidence="6">D-3-phosphoglycerate dehydrogenase 2</fullName>
    </submittedName>
</protein>
<gene>
    <name evidence="6" type="ORF">B9Z65_5115</name>
</gene>
<dbReference type="Pfam" id="PF02826">
    <property type="entry name" value="2-Hacid_dh_C"/>
    <property type="match status" value="1"/>
</dbReference>
<dbReference type="PANTHER" id="PTHR43761:SF1">
    <property type="entry name" value="D-ISOMER SPECIFIC 2-HYDROXYACID DEHYDROGENASE CATALYTIC DOMAIN-CONTAINING PROTEIN-RELATED"/>
    <property type="match status" value="1"/>
</dbReference>
<dbReference type="GO" id="GO:0016491">
    <property type="term" value="F:oxidoreductase activity"/>
    <property type="evidence" value="ECO:0007669"/>
    <property type="project" value="UniProtKB-KW"/>
</dbReference>
<evidence type="ECO:0000313" key="6">
    <source>
        <dbReference type="EMBL" id="PSK46147.1"/>
    </source>
</evidence>
<name>A0A2P7ZD34_9PEZI</name>
<proteinExistence type="inferred from homology"/>
<comment type="similarity">
    <text evidence="1">Belongs to the D-isomer specific 2-hydroxyacid dehydrogenase family.</text>
</comment>
<comment type="caution">
    <text evidence="6">The sequence shown here is derived from an EMBL/GenBank/DDBJ whole genome shotgun (WGS) entry which is preliminary data.</text>
</comment>
<dbReference type="InterPro" id="IPR050418">
    <property type="entry name" value="D-iso_2-hydroxyacid_DH_PdxB"/>
</dbReference>
<evidence type="ECO:0000313" key="7">
    <source>
        <dbReference type="Proteomes" id="UP000243723"/>
    </source>
</evidence>
<keyword evidence="7" id="KW-1185">Reference proteome</keyword>
<evidence type="ECO:0000256" key="2">
    <source>
        <dbReference type="ARBA" id="ARBA00023002"/>
    </source>
</evidence>
<sequence length="249" mass="26764">MGLHKLAIEGQAWAGYNGVQARLQPFGSPPRNTDEETMVVIGYGALGRRIETLGRALGMRVLIAERKGAFQVRPGRVHFQQSLKQGTVFMLATPLTNETREMIGGHELAAMDPTSILINVGRGGVVAESALVTALRQGQIAGAAADVFKEEPATKANSLLLDPSIPNLLLSPHVAWYTRRTIDNTHNAQKANLDGFVSGKMINVVVPPGRRRRRQDMVVGGTKRAVEEGSEDDTSVSDVAVCKTSDTAV</sequence>
<keyword evidence="3" id="KW-0520">NAD</keyword>
<dbReference type="Proteomes" id="UP000243723">
    <property type="component" value="Unassembled WGS sequence"/>
</dbReference>
<keyword evidence="2" id="KW-0560">Oxidoreductase</keyword>
<evidence type="ECO:0000256" key="3">
    <source>
        <dbReference type="ARBA" id="ARBA00023027"/>
    </source>
</evidence>
<dbReference type="PANTHER" id="PTHR43761">
    <property type="entry name" value="D-ISOMER SPECIFIC 2-HYDROXYACID DEHYDROGENASE FAMILY PROTEIN (AFU_ORTHOLOGUE AFUA_1G13630)"/>
    <property type="match status" value="1"/>
</dbReference>
<reference evidence="6 7" key="1">
    <citation type="submission" date="2017-05" db="EMBL/GenBank/DDBJ databases">
        <title>Draft genome sequence of Elsinoe australis.</title>
        <authorList>
            <person name="Cheng Q."/>
        </authorList>
    </citation>
    <scope>NUCLEOTIDE SEQUENCE [LARGE SCALE GENOMIC DNA]</scope>
    <source>
        <strain evidence="6 7">NL1</strain>
    </source>
</reference>
<dbReference type="AlphaFoldDB" id="A0A2P7ZD34"/>
<dbReference type="InterPro" id="IPR036291">
    <property type="entry name" value="NAD(P)-bd_dom_sf"/>
</dbReference>
<feature type="region of interest" description="Disordered" evidence="4">
    <location>
        <begin position="214"/>
        <end position="234"/>
    </location>
</feature>
<evidence type="ECO:0000256" key="1">
    <source>
        <dbReference type="ARBA" id="ARBA00005854"/>
    </source>
</evidence>
<dbReference type="STRING" id="40998.A0A2P7ZD34"/>
<organism evidence="6 7">
    <name type="scientific">Elsinoe australis</name>
    <dbReference type="NCBI Taxonomy" id="40998"/>
    <lineage>
        <taxon>Eukaryota</taxon>
        <taxon>Fungi</taxon>
        <taxon>Dikarya</taxon>
        <taxon>Ascomycota</taxon>
        <taxon>Pezizomycotina</taxon>
        <taxon>Dothideomycetes</taxon>
        <taxon>Dothideomycetidae</taxon>
        <taxon>Myriangiales</taxon>
        <taxon>Elsinoaceae</taxon>
        <taxon>Elsinoe</taxon>
    </lineage>
</organism>
<dbReference type="GO" id="GO:0051287">
    <property type="term" value="F:NAD binding"/>
    <property type="evidence" value="ECO:0007669"/>
    <property type="project" value="InterPro"/>
</dbReference>